<keyword evidence="1" id="KW-0614">Plasmid</keyword>
<evidence type="ECO:0000313" key="1">
    <source>
        <dbReference type="EMBL" id="QDL12793.1"/>
    </source>
</evidence>
<geneLocation type="plasmid" evidence="2">
    <name>pboct2</name>
</geneLocation>
<protein>
    <recommendedName>
        <fullName evidence="3">Phage tail protein</fullName>
    </recommendedName>
</protein>
<dbReference type="PANTHER" id="PTHR38009">
    <property type="entry name" value="CONSERVED HYPOTHETICAL PHAGE TAIL PROTEIN"/>
    <property type="match status" value="1"/>
</dbReference>
<dbReference type="InterPro" id="IPR011747">
    <property type="entry name" value="CHP02241"/>
</dbReference>
<evidence type="ECO:0000313" key="2">
    <source>
        <dbReference type="Proteomes" id="UP000503129"/>
    </source>
</evidence>
<name>A0A856MMZ4_9CYAN</name>
<dbReference type="PANTHER" id="PTHR38009:SF1">
    <property type="entry name" value="CONSERVED HYPOTHETICAL PHAGE TAIL PROTEIN"/>
    <property type="match status" value="1"/>
</dbReference>
<dbReference type="Pfam" id="PF06841">
    <property type="entry name" value="Phage_T4_gp19"/>
    <property type="match status" value="1"/>
</dbReference>
<proteinExistence type="predicted"/>
<sequence length="154" mass="16924">MPSNTEYLTANRFVLEIDGMQVTIKSVDGVKSVTQTTDNTIIGNMGPGKRVDQSIPSVPEKGTLSITIYVEDKNKKFDEWLQKCSSNAGANKVMSNIKSGSLVSYISDTSIGAKWELKQCYPTSQTFTGFDASGTGFMTQQIELTYWGGTQRKQ</sequence>
<evidence type="ECO:0008006" key="3">
    <source>
        <dbReference type="Google" id="ProtNLM"/>
    </source>
</evidence>
<accession>A0A856MMZ4</accession>
<reference evidence="1 2" key="1">
    <citation type="submission" date="2018-06" db="EMBL/GenBank/DDBJ databases">
        <title>Comparative genomics of Brasilonema spp. strains.</title>
        <authorList>
            <person name="Alvarenga D.O."/>
            <person name="Fiore M.F."/>
            <person name="Varani A.M."/>
        </authorList>
    </citation>
    <scope>NUCLEOTIDE SEQUENCE [LARGE SCALE GENOMIC DNA]</scope>
    <source>
        <strain evidence="1 2">CENA114</strain>
        <plasmid evidence="2">pboct2</plasmid>
    </source>
</reference>
<dbReference type="Proteomes" id="UP000503129">
    <property type="component" value="Plasmid pBOCT2"/>
</dbReference>
<gene>
    <name evidence="1" type="ORF">DP114_34185</name>
</gene>
<organism evidence="1 2">
    <name type="scientific">Brasilonema sennae CENA114</name>
    <dbReference type="NCBI Taxonomy" id="415709"/>
    <lineage>
        <taxon>Bacteria</taxon>
        <taxon>Bacillati</taxon>
        <taxon>Cyanobacteriota</taxon>
        <taxon>Cyanophyceae</taxon>
        <taxon>Nostocales</taxon>
        <taxon>Scytonemataceae</taxon>
        <taxon>Brasilonema</taxon>
        <taxon>Bromeliae group (in: Brasilonema)</taxon>
    </lineage>
</organism>
<keyword evidence="2" id="KW-1185">Reference proteome</keyword>
<dbReference type="AlphaFoldDB" id="A0A856MMZ4"/>
<dbReference type="RefSeq" id="WP_169267094.1">
    <property type="nucleotide sequence ID" value="NZ_CAWOXK010000003.1"/>
</dbReference>
<dbReference type="InterPro" id="IPR010667">
    <property type="entry name" value="Phage_T4_Gp19"/>
</dbReference>
<dbReference type="EMBL" id="CP030120">
    <property type="protein sequence ID" value="QDL12793.1"/>
    <property type="molecule type" value="Genomic_DNA"/>
</dbReference>
<dbReference type="GO" id="GO:0005198">
    <property type="term" value="F:structural molecule activity"/>
    <property type="evidence" value="ECO:0007669"/>
    <property type="project" value="InterPro"/>
</dbReference>
<dbReference type="KEGG" id="bsen:DP114_34185"/>